<dbReference type="PROSITE" id="PS50021">
    <property type="entry name" value="CH"/>
    <property type="match status" value="2"/>
</dbReference>
<dbReference type="CDD" id="cd21315">
    <property type="entry name" value="CH_dFLNA-like_rpt2"/>
    <property type="match status" value="1"/>
</dbReference>
<evidence type="ECO:0000256" key="2">
    <source>
        <dbReference type="ARBA" id="ARBA00022737"/>
    </source>
</evidence>
<dbReference type="InterPro" id="IPR017868">
    <property type="entry name" value="Filamin/ABP280_repeat-like"/>
</dbReference>
<name>A0AAN9TTI0_9HEMI</name>
<dbReference type="FunFam" id="1.10.418.10:FF:000008">
    <property type="entry name" value="Filamin-B isoform C"/>
    <property type="match status" value="1"/>
</dbReference>
<feature type="repeat" description="Filamin" evidence="4">
    <location>
        <begin position="1334"/>
        <end position="1430"/>
    </location>
</feature>
<dbReference type="EMBL" id="JBBCAQ010000033">
    <property type="protein sequence ID" value="KAK7582794.1"/>
    <property type="molecule type" value="Genomic_DNA"/>
</dbReference>
<comment type="caution">
    <text evidence="6">The sequence shown here is derived from an EMBL/GenBank/DDBJ whole genome shotgun (WGS) entry which is preliminary data.</text>
</comment>
<dbReference type="SMART" id="SM00033">
    <property type="entry name" value="CH"/>
    <property type="match status" value="2"/>
</dbReference>
<dbReference type="Gene3D" id="2.60.40.10">
    <property type="entry name" value="Immunoglobulins"/>
    <property type="match status" value="13"/>
</dbReference>
<dbReference type="Gene3D" id="1.10.418.10">
    <property type="entry name" value="Calponin-like domain"/>
    <property type="match status" value="2"/>
</dbReference>
<dbReference type="CDD" id="cd21311">
    <property type="entry name" value="CH_dFLNA-like_rpt1"/>
    <property type="match status" value="1"/>
</dbReference>
<dbReference type="InterPro" id="IPR001298">
    <property type="entry name" value="Filamin/ABP280_rpt"/>
</dbReference>
<feature type="repeat" description="Filamin" evidence="4">
    <location>
        <begin position="858"/>
        <end position="953"/>
    </location>
</feature>
<feature type="repeat" description="Filamin" evidence="4">
    <location>
        <begin position="370"/>
        <end position="468"/>
    </location>
</feature>
<dbReference type="GO" id="GO:0030036">
    <property type="term" value="P:actin cytoskeleton organization"/>
    <property type="evidence" value="ECO:0007669"/>
    <property type="project" value="InterPro"/>
</dbReference>
<feature type="domain" description="Calponin-homology (CH)" evidence="5">
    <location>
        <begin position="260"/>
        <end position="363"/>
    </location>
</feature>
<feature type="repeat" description="Filamin" evidence="4">
    <location>
        <begin position="569"/>
        <end position="665"/>
    </location>
</feature>
<dbReference type="PANTHER" id="PTHR38537">
    <property type="entry name" value="JITTERBUG, ISOFORM N"/>
    <property type="match status" value="1"/>
</dbReference>
<dbReference type="SMART" id="SM00557">
    <property type="entry name" value="IG_FLMN"/>
    <property type="match status" value="13"/>
</dbReference>
<dbReference type="InterPro" id="IPR013783">
    <property type="entry name" value="Ig-like_fold"/>
</dbReference>
<keyword evidence="3" id="KW-0009">Actin-binding</keyword>
<evidence type="ECO:0000313" key="7">
    <source>
        <dbReference type="Proteomes" id="UP001367676"/>
    </source>
</evidence>
<evidence type="ECO:0000259" key="5">
    <source>
        <dbReference type="PROSITE" id="PS50021"/>
    </source>
</evidence>
<feature type="repeat" description="Filamin" evidence="4">
    <location>
        <begin position="1550"/>
        <end position="1623"/>
    </location>
</feature>
<feature type="repeat" description="Filamin" evidence="4">
    <location>
        <begin position="470"/>
        <end position="568"/>
    </location>
</feature>
<dbReference type="PROSITE" id="PS00020">
    <property type="entry name" value="ACTININ_2"/>
    <property type="match status" value="1"/>
</dbReference>
<feature type="repeat" description="Filamin" evidence="4">
    <location>
        <begin position="1431"/>
        <end position="1528"/>
    </location>
</feature>
<evidence type="ECO:0000256" key="4">
    <source>
        <dbReference type="PROSITE-ProRule" id="PRU00087"/>
    </source>
</evidence>
<gene>
    <name evidence="6" type="ORF">V9T40_014239</name>
</gene>
<feature type="domain" description="Calponin-homology (CH)" evidence="5">
    <location>
        <begin position="134"/>
        <end position="239"/>
    </location>
</feature>
<dbReference type="FunFam" id="2.60.40.10:FF:000001">
    <property type="entry name" value="Filamin-C isoform b"/>
    <property type="match status" value="2"/>
</dbReference>
<keyword evidence="2" id="KW-0677">Repeat</keyword>
<dbReference type="PROSITE" id="PS00019">
    <property type="entry name" value="ACTININ_1"/>
    <property type="match status" value="1"/>
</dbReference>
<dbReference type="PANTHER" id="PTHR38537:SF8">
    <property type="entry name" value="FILAMIN-A"/>
    <property type="match status" value="1"/>
</dbReference>
<dbReference type="FunFam" id="1.10.418.10:FF:000006">
    <property type="entry name" value="Filamin-B isoform A"/>
    <property type="match status" value="1"/>
</dbReference>
<dbReference type="InterPro" id="IPR014756">
    <property type="entry name" value="Ig_E-set"/>
</dbReference>
<feature type="repeat" description="Filamin" evidence="4">
    <location>
        <begin position="665"/>
        <end position="756"/>
    </location>
</feature>
<evidence type="ECO:0000256" key="1">
    <source>
        <dbReference type="ARBA" id="ARBA00009238"/>
    </source>
</evidence>
<evidence type="ECO:0000313" key="6">
    <source>
        <dbReference type="EMBL" id="KAK7582794.1"/>
    </source>
</evidence>
<dbReference type="SUPFAM" id="SSF47576">
    <property type="entry name" value="Calponin-homology domain, CH-domain"/>
    <property type="match status" value="1"/>
</dbReference>
<keyword evidence="7" id="KW-1185">Reference proteome</keyword>
<feature type="repeat" description="Filamin" evidence="4">
    <location>
        <begin position="1140"/>
        <end position="1240"/>
    </location>
</feature>
<feature type="repeat" description="Filamin" evidence="4">
    <location>
        <begin position="1241"/>
        <end position="1333"/>
    </location>
</feature>
<protein>
    <recommendedName>
        <fullName evidence="5">Calponin-homology (CH) domain-containing protein</fullName>
    </recommendedName>
</protein>
<dbReference type="Proteomes" id="UP001367676">
    <property type="component" value="Unassembled WGS sequence"/>
</dbReference>
<dbReference type="InterPro" id="IPR044801">
    <property type="entry name" value="Filamin"/>
</dbReference>
<organism evidence="6 7">
    <name type="scientific">Parthenolecanium corni</name>
    <dbReference type="NCBI Taxonomy" id="536013"/>
    <lineage>
        <taxon>Eukaryota</taxon>
        <taxon>Metazoa</taxon>
        <taxon>Ecdysozoa</taxon>
        <taxon>Arthropoda</taxon>
        <taxon>Hexapoda</taxon>
        <taxon>Insecta</taxon>
        <taxon>Pterygota</taxon>
        <taxon>Neoptera</taxon>
        <taxon>Paraneoptera</taxon>
        <taxon>Hemiptera</taxon>
        <taxon>Sternorrhyncha</taxon>
        <taxon>Coccoidea</taxon>
        <taxon>Coccidae</taxon>
        <taxon>Parthenolecanium</taxon>
    </lineage>
</organism>
<proteinExistence type="inferred from homology"/>
<feature type="repeat" description="Filamin" evidence="4">
    <location>
        <begin position="759"/>
        <end position="857"/>
    </location>
</feature>
<accession>A0AAN9TTI0</accession>
<dbReference type="InterPro" id="IPR001589">
    <property type="entry name" value="Actinin_actin-bd_CS"/>
</dbReference>
<dbReference type="InterPro" id="IPR001715">
    <property type="entry name" value="CH_dom"/>
</dbReference>
<dbReference type="InterPro" id="IPR036872">
    <property type="entry name" value="CH_dom_sf"/>
</dbReference>
<evidence type="ECO:0000256" key="3">
    <source>
        <dbReference type="ARBA" id="ARBA00023203"/>
    </source>
</evidence>
<dbReference type="PROSITE" id="PS50194">
    <property type="entry name" value="FILAMIN_REPEAT"/>
    <property type="match status" value="13"/>
</dbReference>
<dbReference type="Pfam" id="PF00307">
    <property type="entry name" value="CH"/>
    <property type="match status" value="2"/>
</dbReference>
<sequence length="1625" mass="173184">MNGGSGMANGGDRCSSRSNNSGLAAAAAAAATAAAAGAGTGTGTGTGTATVTAGRGTAGSAADASAGCKSNGGDFGRNCVGVSGGTDVVAAGAGCRYDRREEELGDGDGDGDGYGEDEMVATERELAEDAQWKRIQQNTFTRWANEHLKTVNKNIGNLETDLSDGLRLISLIQVLAGKHLPKHNQRPTFRSQKLENVSVALKFLDDQGIKLVNIDSTDIVDCKLKLILGLIWTLILHYSISMPIWDGDNDIDQNHSDKGSTPKQRLLNWIQSKIPDLPITNFTADWNDGKAVGALVDAVAPGLCPDWQDWKSQNALQNAKEAMDLADDWLDVKQLIKPEELVSPNMDELSMMTYLSQYPNAKLKQGAPLRPRTNANRVRAYGPGIEPKGAKVGAPAKFTVETFSAGNGDVDVGVENPRGQLEPVDVRFNNDRSKTYSVSYTPKMEGAHKVNVNFAGKEIPKSPFAVHVEGTAGDATKVSASGPGLQPDGVMLNKSTHFDIFAKDAGSGTPEVIIVNTAGQQNALPMKLYATGPGIWRCEYVPPAVGPLNVNIFFENQVIPFSPFGVRVQPVSDAKKVKVSGRGVQPNGVRVSDVAKFHINAEKAGEGKPEVQIIGPGGVSEAAVVEQTDRGLYDVTYQPKKAGRHVIMVTFAGQEVPRSPFDVNVGPYKETNIRVFGPGLTGGVVGYPAVFSVESNGETGALGFSIEGPSQAKIECDDNGDGSADIKYHPTAAGEYAVHILCDQEDIPNSPYIAQILPNTDYYPDRVECSGKGIGKSTSSIPVNVAVDFTIDTRKAGDAPLDVKVLDSHCKPVPVTTKDNRNGTFTSQYTPISGKKHTIQVNYGGVAVAGSPFKVDVAQPLRPEKVEIFGPGVESAVKPNTPTHFTVDCRDAGAGNVDLKLKSEKGVEIALDITDNEDGTYLVDYAVPAGGDYSLQCRYGDVQIPQSPLKIRVPSNVDVSKIKVDGLETMAPINSLQQFHVITEGAGKADFTVVIRSPSGTMVKAHVVPTRDGYVVNFTPTELGQYWLNISFGGQQVLPAPHRITCTHGSDPNRVTAFGPGLERGVVQRPAEFVIDTRRAGRGGLGVTVEGPCEAAINCRDNGDGTCSVAYLPVQAGDYVINVAFNDQPIPGSPYQALVVPDANWKKIAATGGGIQPHGVLLNTRAEFLVDSKELGIRDDGRKVTCTITNPSGSKTENVITPLNDGAYKISYTPFEEGQHTIEILYDGLPIPGSPFVVNVKRGTDPAKCRAFGPGLEKGIANEPNRFTVETRGAGSGGLGLAIEGPSEAKMTCKDNRDGSCSIEYVPTEPGDYDLSIKFADQHIPGSPFKVQVESSIDVKKVRVYGSGIDHCRAQIPSSFKIDASSVGKAPLDVCLTTDRGPLETKPEVYDNGDGTYDVVYVASTEGSVLTAKVLYNGEHIPNSPFKLEVRPKVEPDRVKIIGPVTTNKGGVLASMPTEFTVDASQAGTGNVDVRVLGPDSQPRKVRLVDNMDGTFKVNFTPDDCGLYTAPVKFAGHNVPSSPLHIQAYATGSPDHCHIPLIHNQVLRSNEEHKFVVDARRAGHGKVTCRIKSVTGRDADVKVIDNEDGTFTIYYKLQEPGDYTLNVKFGGQPVPNGLCAFTVNA</sequence>
<feature type="repeat" description="Filamin" evidence="4">
    <location>
        <begin position="1047"/>
        <end position="1139"/>
    </location>
</feature>
<dbReference type="GO" id="GO:0051015">
    <property type="term" value="F:actin filament binding"/>
    <property type="evidence" value="ECO:0007669"/>
    <property type="project" value="InterPro"/>
</dbReference>
<reference evidence="6 7" key="1">
    <citation type="submission" date="2024-03" db="EMBL/GenBank/DDBJ databases">
        <title>Adaptation during the transition from Ophiocordyceps entomopathogen to insect associate is accompanied by gene loss and intensified selection.</title>
        <authorList>
            <person name="Ward C.M."/>
            <person name="Onetto C.A."/>
            <person name="Borneman A.R."/>
        </authorList>
    </citation>
    <scope>NUCLEOTIDE SEQUENCE [LARGE SCALE GENOMIC DNA]</scope>
    <source>
        <strain evidence="6">AWRI1</strain>
        <tissue evidence="6">Single Adult Female</tissue>
    </source>
</reference>
<feature type="repeat" description="Filamin" evidence="4">
    <location>
        <begin position="954"/>
        <end position="1046"/>
    </location>
</feature>
<comment type="similarity">
    <text evidence="1">Belongs to the filamin family.</text>
</comment>
<dbReference type="Pfam" id="PF00630">
    <property type="entry name" value="Filamin"/>
    <property type="match status" value="13"/>
</dbReference>
<dbReference type="FunFam" id="2.60.40.10:FF:000140">
    <property type="entry name" value="FiLamiN (Actin binding protein) homolog"/>
    <property type="match status" value="2"/>
</dbReference>
<dbReference type="SUPFAM" id="SSF81296">
    <property type="entry name" value="E set domains"/>
    <property type="match status" value="13"/>
</dbReference>